<protein>
    <submittedName>
        <fullName evidence="2">Uncharacterized protein</fullName>
    </submittedName>
</protein>
<keyword evidence="3" id="KW-1185">Reference proteome</keyword>
<evidence type="ECO:0000313" key="2">
    <source>
        <dbReference type="EMBL" id="MDM4019403.1"/>
    </source>
</evidence>
<keyword evidence="1" id="KW-0812">Transmembrane</keyword>
<feature type="transmembrane region" description="Helical" evidence="1">
    <location>
        <begin position="114"/>
        <end position="135"/>
    </location>
</feature>
<dbReference type="Proteomes" id="UP001239462">
    <property type="component" value="Unassembled WGS sequence"/>
</dbReference>
<feature type="transmembrane region" description="Helical" evidence="1">
    <location>
        <begin position="90"/>
        <end position="108"/>
    </location>
</feature>
<sequence>MNPYAPPSQNGSPASVSVVAIGILTISIFSLGLISSLLCGISFYLDIQGANNDDLMATVLTFGCPLIGMACIGISAGMIHLRRNSNLPRIPLAAYIVAAGALIVLSIWEPPIVRWLSISLVCHAMAVAISIRTALGCQRLYNKF</sequence>
<keyword evidence="1" id="KW-1133">Transmembrane helix</keyword>
<feature type="transmembrane region" description="Helical" evidence="1">
    <location>
        <begin position="57"/>
        <end position="78"/>
    </location>
</feature>
<keyword evidence="1" id="KW-0472">Membrane</keyword>
<proteinExistence type="predicted"/>
<dbReference type="EMBL" id="JASZZN010000044">
    <property type="protein sequence ID" value="MDM4019403.1"/>
    <property type="molecule type" value="Genomic_DNA"/>
</dbReference>
<evidence type="ECO:0000256" key="1">
    <source>
        <dbReference type="SAM" id="Phobius"/>
    </source>
</evidence>
<accession>A0ABT7PSR6</accession>
<organism evidence="2 3">
    <name type="scientific">Roseiconus lacunae</name>
    <dbReference type="NCBI Taxonomy" id="2605694"/>
    <lineage>
        <taxon>Bacteria</taxon>
        <taxon>Pseudomonadati</taxon>
        <taxon>Planctomycetota</taxon>
        <taxon>Planctomycetia</taxon>
        <taxon>Pirellulales</taxon>
        <taxon>Pirellulaceae</taxon>
        <taxon>Roseiconus</taxon>
    </lineage>
</organism>
<evidence type="ECO:0000313" key="3">
    <source>
        <dbReference type="Proteomes" id="UP001239462"/>
    </source>
</evidence>
<name>A0ABT7PSR6_9BACT</name>
<reference evidence="2 3" key="1">
    <citation type="submission" date="2023-06" db="EMBL/GenBank/DDBJ databases">
        <title>Roseiconus lacunae JC819 isolated from Gulf of Mannar region, Tamil Nadu.</title>
        <authorList>
            <person name="Pk S."/>
            <person name="Ch S."/>
            <person name="Ch V.R."/>
        </authorList>
    </citation>
    <scope>NUCLEOTIDE SEQUENCE [LARGE SCALE GENOMIC DNA]</scope>
    <source>
        <strain evidence="2 3">JC819</strain>
    </source>
</reference>
<feature type="transmembrane region" description="Helical" evidence="1">
    <location>
        <begin position="18"/>
        <end position="45"/>
    </location>
</feature>
<comment type="caution">
    <text evidence="2">The sequence shown here is derived from an EMBL/GenBank/DDBJ whole genome shotgun (WGS) entry which is preliminary data.</text>
</comment>
<dbReference type="RefSeq" id="WP_149496606.1">
    <property type="nucleotide sequence ID" value="NZ_JASZZN010000044.1"/>
</dbReference>
<gene>
    <name evidence="2" type="ORF">QTN89_28365</name>
</gene>